<dbReference type="AlphaFoldDB" id="A0ABD2X9R8"/>
<dbReference type="PROSITE" id="PS00646">
    <property type="entry name" value="RIBOSOMAL_S13_1"/>
    <property type="match status" value="1"/>
</dbReference>
<keyword evidence="6" id="KW-0963">Cytoplasm</keyword>
<dbReference type="NCBIfam" id="NF003140">
    <property type="entry name" value="PRK04053.1"/>
    <property type="match status" value="1"/>
</dbReference>
<keyword evidence="12" id="KW-0687">Ribonucleoprotein</keyword>
<dbReference type="CDD" id="cd00071">
    <property type="entry name" value="GMPK"/>
    <property type="match status" value="1"/>
</dbReference>
<dbReference type="InterPro" id="IPR017665">
    <property type="entry name" value="Guanylate_kinase"/>
</dbReference>
<feature type="domain" description="Guanylate kinase-like" evidence="15">
    <location>
        <begin position="6"/>
        <end position="188"/>
    </location>
</feature>
<dbReference type="Gene3D" id="4.10.910.10">
    <property type="entry name" value="30s ribosomal protein s13, domain 2"/>
    <property type="match status" value="1"/>
</dbReference>
<organism evidence="16 17">
    <name type="scientific">Trichogramma kaykai</name>
    <dbReference type="NCBI Taxonomy" id="54128"/>
    <lineage>
        <taxon>Eukaryota</taxon>
        <taxon>Metazoa</taxon>
        <taxon>Ecdysozoa</taxon>
        <taxon>Arthropoda</taxon>
        <taxon>Hexapoda</taxon>
        <taxon>Insecta</taxon>
        <taxon>Pterygota</taxon>
        <taxon>Neoptera</taxon>
        <taxon>Endopterygota</taxon>
        <taxon>Hymenoptera</taxon>
        <taxon>Apocrita</taxon>
        <taxon>Proctotrupomorpha</taxon>
        <taxon>Chalcidoidea</taxon>
        <taxon>Trichogrammatidae</taxon>
        <taxon>Trichogramma</taxon>
    </lineage>
</organism>
<dbReference type="InterPro" id="IPR008145">
    <property type="entry name" value="GK/Ca_channel_bsu"/>
</dbReference>
<dbReference type="FunFam" id="4.10.910.10:FF:000002">
    <property type="entry name" value="40S ribosomal protein S18"/>
    <property type="match status" value="1"/>
</dbReference>
<evidence type="ECO:0000256" key="9">
    <source>
        <dbReference type="ARBA" id="ARBA00022777"/>
    </source>
</evidence>
<dbReference type="GO" id="GO:1990904">
    <property type="term" value="C:ribonucleoprotein complex"/>
    <property type="evidence" value="ECO:0007669"/>
    <property type="project" value="UniProtKB-KW"/>
</dbReference>
<dbReference type="Pfam" id="PF00625">
    <property type="entry name" value="Guanylate_kin"/>
    <property type="match status" value="1"/>
</dbReference>
<dbReference type="Pfam" id="PF00416">
    <property type="entry name" value="Ribosomal_S13"/>
    <property type="match status" value="1"/>
</dbReference>
<comment type="caution">
    <text evidence="16">The sequence shown here is derived from an EMBL/GenBank/DDBJ whole genome shotgun (WGS) entry which is preliminary data.</text>
</comment>
<comment type="similarity">
    <text evidence="4">Belongs to the universal ribosomal protein uS13 family.</text>
</comment>
<dbReference type="HAMAP" id="MF_01315">
    <property type="entry name" value="Ribosomal_uS13"/>
    <property type="match status" value="1"/>
</dbReference>
<proteinExistence type="inferred from homology"/>
<dbReference type="SUPFAM" id="SSF46946">
    <property type="entry name" value="S13-like H2TH domain"/>
    <property type="match status" value="1"/>
</dbReference>
<keyword evidence="9" id="KW-0418">Kinase</keyword>
<evidence type="ECO:0000256" key="3">
    <source>
        <dbReference type="ARBA" id="ARBA00005790"/>
    </source>
</evidence>
<dbReference type="InterPro" id="IPR018269">
    <property type="entry name" value="Ribosomal_uS13_CS"/>
</dbReference>
<evidence type="ECO:0000259" key="15">
    <source>
        <dbReference type="PROSITE" id="PS50052"/>
    </source>
</evidence>
<comment type="similarity">
    <text evidence="3">Belongs to the guanylate kinase family.</text>
</comment>
<comment type="subcellular location">
    <subcellularLocation>
        <location evidence="2">Cytoplasm</location>
    </subcellularLocation>
</comment>
<accession>A0ABD2X9R8</accession>
<dbReference type="Gene3D" id="1.10.8.50">
    <property type="match status" value="1"/>
</dbReference>
<dbReference type="SUPFAM" id="SSF52540">
    <property type="entry name" value="P-loop containing nucleoside triphosphate hydrolases"/>
    <property type="match status" value="1"/>
</dbReference>
<dbReference type="SMART" id="SM00072">
    <property type="entry name" value="GuKc"/>
    <property type="match status" value="1"/>
</dbReference>
<evidence type="ECO:0000256" key="2">
    <source>
        <dbReference type="ARBA" id="ARBA00004496"/>
    </source>
</evidence>
<comment type="function">
    <text evidence="1">Located at the top of the head of the 40S subunit, it contacts several helices of the 18S rRNA.</text>
</comment>
<name>A0ABD2X9R8_9HYME</name>
<evidence type="ECO:0000256" key="5">
    <source>
        <dbReference type="ARBA" id="ARBA00012961"/>
    </source>
</evidence>
<evidence type="ECO:0000256" key="6">
    <source>
        <dbReference type="ARBA" id="ARBA00022490"/>
    </source>
</evidence>
<dbReference type="FunFam" id="1.10.8.50:FF:000002">
    <property type="entry name" value="40S ribosomal protein S18"/>
    <property type="match status" value="1"/>
</dbReference>
<evidence type="ECO:0000256" key="12">
    <source>
        <dbReference type="ARBA" id="ARBA00023274"/>
    </source>
</evidence>
<dbReference type="GO" id="GO:0005524">
    <property type="term" value="F:ATP binding"/>
    <property type="evidence" value="ECO:0007669"/>
    <property type="project" value="UniProtKB-KW"/>
</dbReference>
<dbReference type="EC" id="2.7.4.8" evidence="5"/>
<dbReference type="GO" id="GO:0004385">
    <property type="term" value="F:GMP kinase activity"/>
    <property type="evidence" value="ECO:0007669"/>
    <property type="project" value="UniProtKB-EC"/>
</dbReference>
<evidence type="ECO:0000256" key="1">
    <source>
        <dbReference type="ARBA" id="ARBA00003684"/>
    </source>
</evidence>
<dbReference type="Gene3D" id="3.40.50.300">
    <property type="entry name" value="P-loop containing nucleotide triphosphate hydrolases"/>
    <property type="match status" value="1"/>
</dbReference>
<keyword evidence="11" id="KW-0689">Ribosomal protein</keyword>
<evidence type="ECO:0000256" key="11">
    <source>
        <dbReference type="ARBA" id="ARBA00022980"/>
    </source>
</evidence>
<keyword evidence="7" id="KW-0808">Transferase</keyword>
<dbReference type="FunFam" id="3.40.50.300:FF:000776">
    <property type="entry name" value="Guanylate kinase 2"/>
    <property type="match status" value="1"/>
</dbReference>
<evidence type="ECO:0000313" key="16">
    <source>
        <dbReference type="EMBL" id="KAL3401381.1"/>
    </source>
</evidence>
<evidence type="ECO:0000256" key="4">
    <source>
        <dbReference type="ARBA" id="ARBA00008080"/>
    </source>
</evidence>
<dbReference type="FunFam" id="3.30.63.10:FF:000002">
    <property type="entry name" value="Guanylate kinase 1"/>
    <property type="match status" value="1"/>
</dbReference>
<evidence type="ECO:0000313" key="17">
    <source>
        <dbReference type="Proteomes" id="UP001627154"/>
    </source>
</evidence>
<evidence type="ECO:0000256" key="13">
    <source>
        <dbReference type="ARBA" id="ARBA00035166"/>
    </source>
</evidence>
<gene>
    <name evidence="16" type="ORF">TKK_005509</name>
</gene>
<evidence type="ECO:0000256" key="14">
    <source>
        <dbReference type="ARBA" id="ARBA00035468"/>
    </source>
</evidence>
<dbReference type="InterPro" id="IPR027417">
    <property type="entry name" value="P-loop_NTPase"/>
</dbReference>
<evidence type="ECO:0000256" key="7">
    <source>
        <dbReference type="ARBA" id="ARBA00022679"/>
    </source>
</evidence>
<protein>
    <recommendedName>
        <fullName evidence="13">Small ribosomal subunit protein uS13</fullName>
        <ecNumber evidence="5">2.7.4.8</ecNumber>
    </recommendedName>
    <alternativeName>
        <fullName evidence="14">40S ribosomal protein S18</fullName>
    </alternativeName>
</protein>
<dbReference type="InterPro" id="IPR008144">
    <property type="entry name" value="Guanylate_kin-like_dom"/>
</dbReference>
<sequence>MLQKGPRPIVFCGPSGSGKSTLIKLLFDEYPDKFGFSVSHTTRNPRPGEENGKHYYFTTKDDMQKQIDSGEFIETAVFGNNMYGTSKQAIEDVQSTGKICVLDIEIEGVKQIKASPLQPLFIFIKPPSIEELENRLKKRGTESQESLQRRLASAKTEIEFGETPGNFDLIVENDNVEKAYEKLRNFIMSQTNQQNQNGLEYSRNISYSLIVPPKYNHILRVVGTNIDGNRNIMFAMTAIKGVGRRYANIVLKKADVDLKKRAGELTDDEVEKVITIMANPRQYKIKDWFLNRQKDIVDGKYSQLTSSNLDSKLREDLERMKKIRAHRGLRHYWGLRVRGQHTKTTGRRGRTVGVSKKK</sequence>
<keyword evidence="8" id="KW-0547">Nucleotide-binding</keyword>
<dbReference type="InterPro" id="IPR027437">
    <property type="entry name" value="Rbsml_uS13_C"/>
</dbReference>
<dbReference type="PROSITE" id="PS50052">
    <property type="entry name" value="GUANYLATE_KINASE_2"/>
    <property type="match status" value="1"/>
</dbReference>
<reference evidence="16 17" key="1">
    <citation type="journal article" date="2024" name="bioRxiv">
        <title>A reference genome for Trichogramma kaykai: A tiny desert-dwelling parasitoid wasp with competing sex-ratio distorters.</title>
        <authorList>
            <person name="Culotta J."/>
            <person name="Lindsey A.R."/>
        </authorList>
    </citation>
    <scope>NUCLEOTIDE SEQUENCE [LARGE SCALE GENOMIC DNA]</scope>
    <source>
        <strain evidence="16 17">KSX58</strain>
    </source>
</reference>
<dbReference type="PANTHER" id="PTHR23117:SF13">
    <property type="entry name" value="GUANYLATE KINASE"/>
    <property type="match status" value="1"/>
</dbReference>
<dbReference type="PROSITE" id="PS50159">
    <property type="entry name" value="RIBOSOMAL_S13_2"/>
    <property type="match status" value="1"/>
</dbReference>
<evidence type="ECO:0000256" key="10">
    <source>
        <dbReference type="ARBA" id="ARBA00022840"/>
    </source>
</evidence>
<dbReference type="GO" id="GO:0005840">
    <property type="term" value="C:ribosome"/>
    <property type="evidence" value="ECO:0007669"/>
    <property type="project" value="UniProtKB-KW"/>
</dbReference>
<dbReference type="GO" id="GO:0005737">
    <property type="term" value="C:cytoplasm"/>
    <property type="evidence" value="ECO:0007669"/>
    <property type="project" value="UniProtKB-SubCell"/>
</dbReference>
<dbReference type="PROSITE" id="PS00856">
    <property type="entry name" value="GUANYLATE_KINASE_1"/>
    <property type="match status" value="1"/>
</dbReference>
<dbReference type="Proteomes" id="UP001627154">
    <property type="component" value="Unassembled WGS sequence"/>
</dbReference>
<dbReference type="NCBIfam" id="TIGR03263">
    <property type="entry name" value="guanyl_kin"/>
    <property type="match status" value="1"/>
</dbReference>
<keyword evidence="17" id="KW-1185">Reference proteome</keyword>
<dbReference type="InterPro" id="IPR001892">
    <property type="entry name" value="Ribosomal_uS13"/>
</dbReference>
<keyword evidence="10" id="KW-0067">ATP-binding</keyword>
<evidence type="ECO:0000256" key="8">
    <source>
        <dbReference type="ARBA" id="ARBA00022741"/>
    </source>
</evidence>
<dbReference type="InterPro" id="IPR010979">
    <property type="entry name" value="Ribosomal_uS13-like_H2TH"/>
</dbReference>
<dbReference type="HAMAP" id="MF_00328">
    <property type="entry name" value="Guanylate_kinase"/>
    <property type="match status" value="1"/>
</dbReference>
<dbReference type="InterPro" id="IPR020590">
    <property type="entry name" value="Guanylate_kinase_CS"/>
</dbReference>
<dbReference type="PANTHER" id="PTHR23117">
    <property type="entry name" value="GUANYLATE KINASE-RELATED"/>
    <property type="match status" value="1"/>
</dbReference>
<dbReference type="EMBL" id="JBJJXI010000046">
    <property type="protein sequence ID" value="KAL3401381.1"/>
    <property type="molecule type" value="Genomic_DNA"/>
</dbReference>